<dbReference type="PANTHER" id="PTHR16509">
    <property type="match status" value="1"/>
</dbReference>
<proteinExistence type="predicted"/>
<dbReference type="Proteomes" id="UP000636709">
    <property type="component" value="Unassembled WGS sequence"/>
</dbReference>
<dbReference type="Gene3D" id="3.60.21.10">
    <property type="match status" value="1"/>
</dbReference>
<gene>
    <name evidence="1" type="ORF">HU200_062118</name>
</gene>
<dbReference type="GO" id="GO:0030145">
    <property type="term" value="F:manganese ion binding"/>
    <property type="evidence" value="ECO:0007669"/>
    <property type="project" value="TreeGrafter"/>
</dbReference>
<evidence type="ECO:0008006" key="3">
    <source>
        <dbReference type="Google" id="ProtNLM"/>
    </source>
</evidence>
<sequence>MLARPTAGVVRPAAEPLFSFGVIADVQYADIPDGRSFLGVPRYYRHSLAVLRRAVQSWNASPNVRFCLNFGDIVDGLCPKHLSLHTIRAVTREMPSPPGRAYYDFSPCPRWRFVVLDAYDFSAVGRPRGHPVSAAARRFLAARNPNRDKNSPAGLAGEDRRFVAFNGGVGDAQLRWLDAVLRGAARRGERVVVCSHLPVCPAAASPTGLMWNYGEVMDVVRRHEGCVVAWLAGHDHKGGYAADEWGVHHRTLEAALECPPGTDAFGRVEVYTDRLRLVGTGRMPSTEMMFSSSSSEIAASSA</sequence>
<reference evidence="1" key="1">
    <citation type="submission" date="2020-07" db="EMBL/GenBank/DDBJ databases">
        <title>Genome sequence and genetic diversity analysis of an under-domesticated orphan crop, white fonio (Digitaria exilis).</title>
        <authorList>
            <person name="Bennetzen J.L."/>
            <person name="Chen S."/>
            <person name="Ma X."/>
            <person name="Wang X."/>
            <person name="Yssel A.E.J."/>
            <person name="Chaluvadi S.R."/>
            <person name="Johnson M."/>
            <person name="Gangashetty P."/>
            <person name="Hamidou F."/>
            <person name="Sanogo M.D."/>
            <person name="Zwaenepoel A."/>
            <person name="Wallace J."/>
            <person name="Van De Peer Y."/>
            <person name="Van Deynze A."/>
        </authorList>
    </citation>
    <scope>NUCLEOTIDE SEQUENCE</scope>
    <source>
        <tissue evidence="1">Leaves</tissue>
    </source>
</reference>
<dbReference type="GO" id="GO:0008663">
    <property type="term" value="F:2',3'-cyclic-nucleotide 2'-phosphodiesterase activity"/>
    <property type="evidence" value="ECO:0007669"/>
    <property type="project" value="TreeGrafter"/>
</dbReference>
<dbReference type="AlphaFoldDB" id="A0A835DW95"/>
<dbReference type="GO" id="GO:0047734">
    <property type="term" value="F:CDP-glycerol diphosphatase activity"/>
    <property type="evidence" value="ECO:0007669"/>
    <property type="project" value="TreeGrafter"/>
</dbReference>
<dbReference type="GO" id="GO:0047631">
    <property type="term" value="F:ADP-ribose diphosphatase activity"/>
    <property type="evidence" value="ECO:0007669"/>
    <property type="project" value="TreeGrafter"/>
</dbReference>
<protein>
    <recommendedName>
        <fullName evidence="3">Manganese-dependent ADP-ribose/CDP-alcohol diphosphatase</fullName>
    </recommendedName>
</protein>
<name>A0A835DW95_9POAL</name>
<accession>A0A835DW95</accession>
<dbReference type="SUPFAM" id="SSF56300">
    <property type="entry name" value="Metallo-dependent phosphatases"/>
    <property type="match status" value="1"/>
</dbReference>
<dbReference type="PANTHER" id="PTHR16509:SF1">
    <property type="entry name" value="MANGANESE-DEPENDENT ADP-RIBOSE_CDP-ALCOHOL DIPHOSPHATASE"/>
    <property type="match status" value="1"/>
</dbReference>
<keyword evidence="2" id="KW-1185">Reference proteome</keyword>
<dbReference type="InterPro" id="IPR029052">
    <property type="entry name" value="Metallo-depent_PP-like"/>
</dbReference>
<dbReference type="OrthoDB" id="9675250at2759"/>
<evidence type="ECO:0000313" key="1">
    <source>
        <dbReference type="EMBL" id="KAF8653978.1"/>
    </source>
</evidence>
<organism evidence="1 2">
    <name type="scientific">Digitaria exilis</name>
    <dbReference type="NCBI Taxonomy" id="1010633"/>
    <lineage>
        <taxon>Eukaryota</taxon>
        <taxon>Viridiplantae</taxon>
        <taxon>Streptophyta</taxon>
        <taxon>Embryophyta</taxon>
        <taxon>Tracheophyta</taxon>
        <taxon>Spermatophyta</taxon>
        <taxon>Magnoliopsida</taxon>
        <taxon>Liliopsida</taxon>
        <taxon>Poales</taxon>
        <taxon>Poaceae</taxon>
        <taxon>PACMAD clade</taxon>
        <taxon>Panicoideae</taxon>
        <taxon>Panicodae</taxon>
        <taxon>Paniceae</taxon>
        <taxon>Anthephorinae</taxon>
        <taxon>Digitaria</taxon>
    </lineage>
</organism>
<comment type="caution">
    <text evidence="1">The sequence shown here is derived from an EMBL/GenBank/DDBJ whole genome shotgun (WGS) entry which is preliminary data.</text>
</comment>
<dbReference type="EMBL" id="JACEFO010002617">
    <property type="protein sequence ID" value="KAF8653978.1"/>
    <property type="molecule type" value="Genomic_DNA"/>
</dbReference>
<evidence type="ECO:0000313" key="2">
    <source>
        <dbReference type="Proteomes" id="UP000636709"/>
    </source>
</evidence>